<dbReference type="InterPro" id="IPR017853">
    <property type="entry name" value="GH"/>
</dbReference>
<gene>
    <name evidence="2" type="ORF">BGM30_15830</name>
</gene>
<proteinExistence type="predicted"/>
<dbReference type="Gene3D" id="3.20.20.80">
    <property type="entry name" value="Glycosidases"/>
    <property type="match status" value="1"/>
</dbReference>
<protein>
    <submittedName>
        <fullName evidence="2">Uncharacterized protein</fullName>
    </submittedName>
</protein>
<dbReference type="PANTHER" id="PTHR43405:SF1">
    <property type="entry name" value="GLYCOSYL HYDROLASE DIGH"/>
    <property type="match status" value="1"/>
</dbReference>
<dbReference type="EMBL" id="BEYQ01000004">
    <property type="protein sequence ID" value="GBD52490.1"/>
    <property type="molecule type" value="Genomic_DNA"/>
</dbReference>
<dbReference type="Proteomes" id="UP000236321">
    <property type="component" value="Unassembled WGS sequence"/>
</dbReference>
<organism evidence="2 3">
    <name type="scientific">Microcystis aeruginosa NIES-298</name>
    <dbReference type="NCBI Taxonomy" id="449468"/>
    <lineage>
        <taxon>Bacteria</taxon>
        <taxon>Bacillati</taxon>
        <taxon>Cyanobacteriota</taxon>
        <taxon>Cyanophyceae</taxon>
        <taxon>Oscillatoriophycideae</taxon>
        <taxon>Chroococcales</taxon>
        <taxon>Microcystaceae</taxon>
        <taxon>Microcystis</taxon>
    </lineage>
</organism>
<accession>A0A2H6BQR0</accession>
<evidence type="ECO:0000313" key="3">
    <source>
        <dbReference type="Proteomes" id="UP000236321"/>
    </source>
</evidence>
<dbReference type="InterPro" id="IPR052177">
    <property type="entry name" value="Divisome_Glycosyl_Hydrolase"/>
</dbReference>
<name>A0A2H6BQR0_MICAE</name>
<evidence type="ECO:0000313" key="2">
    <source>
        <dbReference type="EMBL" id="GBD52490.1"/>
    </source>
</evidence>
<sequence length="448" mass="51281">MLHIHILQDTFFKSSTAFSETLNSGQKSLIKAGTKLPIKSYFRQNNHYSVKLAAEQGSVGKAGFFFDDHVQVEEIRGVWLTNVDSDILKSKDNLKAGLEKLKNLGFNTLYLVVWNKGYVFFQSQIADNVFTADKEKLKKVNLEKELVGRDLLAEIIEINQTEKYNFRIIAWFEYGLMVPPAAPLFAQKPDWFMLTHQQKNTVDGDGNCRLNPAHPEVKDFWVSLIREVVKNYEIDGIQLDDHFAIHHAKLLPNGTKIFDFSMGFESFTIKLFQKETGSVSPLSNPQLAKFKDWRKEKLTQLVRLIFKTIKAEKDDCILSISPNPLGFSVDHALADWEAWEKEGLIEELALQVYRPNLPSFEGEIDKSEVKAAREHIPTVIGILTGLRPSDRRVNFQLIQAQTQETRERDFAGFAYFFYSSLLDHIPTTETVADREKKLAQILATDQFV</sequence>
<keyword evidence="1" id="KW-0732">Signal</keyword>
<evidence type="ECO:0000256" key="1">
    <source>
        <dbReference type="ARBA" id="ARBA00022729"/>
    </source>
</evidence>
<dbReference type="SUPFAM" id="SSF51445">
    <property type="entry name" value="(Trans)glycosidases"/>
    <property type="match status" value="1"/>
</dbReference>
<dbReference type="Pfam" id="PF02638">
    <property type="entry name" value="GHL10"/>
    <property type="match status" value="1"/>
</dbReference>
<dbReference type="AlphaFoldDB" id="A0A2H6BQR0"/>
<reference evidence="3" key="1">
    <citation type="submission" date="2017-12" db="EMBL/GenBank/DDBJ databases">
        <title>Improved Draft Genome Sequence of Microcystis aeruginosa NIES-298, a Microcystin-Producing Cyanobacterium from Lake Kasumigaura, Japan.</title>
        <authorList>
            <person name="Yamaguchi H."/>
            <person name="Suzuki S."/>
            <person name="Kawachi M."/>
        </authorList>
    </citation>
    <scope>NUCLEOTIDE SEQUENCE [LARGE SCALE GENOMIC DNA]</scope>
    <source>
        <strain evidence="3">NIES-298</strain>
    </source>
</reference>
<dbReference type="InterPro" id="IPR003790">
    <property type="entry name" value="GHL10"/>
</dbReference>
<dbReference type="RefSeq" id="WP_103111939.1">
    <property type="nucleotide sequence ID" value="NZ_BEIU01000005.1"/>
</dbReference>
<comment type="caution">
    <text evidence="2">The sequence shown here is derived from an EMBL/GenBank/DDBJ whole genome shotgun (WGS) entry which is preliminary data.</text>
</comment>
<dbReference type="PANTHER" id="PTHR43405">
    <property type="entry name" value="GLYCOSYL HYDROLASE DIGH"/>
    <property type="match status" value="1"/>
</dbReference>